<proteinExistence type="predicted"/>
<gene>
    <name evidence="2" type="ORF">COCON_G00098090</name>
</gene>
<sequence length="320" mass="36701">MYPRTPSLSSPNESNTPSSSRLVPVAVIPRRPSLQEIPEDRQKKIYALLIAIADKSRKNQRTLGLRSPIQEFHDTQIPFTYIGFGGQYLTHSFGNTCVLDSLLAGLNIAASVHPNIRELFMEDNTIDAVMTLLDSGKYAEAKALWLINLDFRLGRKKYFTERDYIDIRGYVKDHLPNLLDLTSAKFHYDDERRSPNPEDVVYMKTVSKFEDFGDVRVLGSRGNPELILVDVDGRMDEFPSLMITDDYERDFRLQFLLLGIITEKSNHMVLCTSLDGRWWLYDDMKPSLFNNVNLEDIQTQGYVVHLAAYVKVPAKNEKQD</sequence>
<dbReference type="EMBL" id="JAFJMO010000006">
    <property type="protein sequence ID" value="KAJ8275184.1"/>
    <property type="molecule type" value="Genomic_DNA"/>
</dbReference>
<evidence type="ECO:0000256" key="1">
    <source>
        <dbReference type="SAM" id="MobiDB-lite"/>
    </source>
</evidence>
<name>A0A9Q1DMM4_CONCO</name>
<evidence type="ECO:0000313" key="2">
    <source>
        <dbReference type="EMBL" id="KAJ8275184.1"/>
    </source>
</evidence>
<comment type="caution">
    <text evidence="2">The sequence shown here is derived from an EMBL/GenBank/DDBJ whole genome shotgun (WGS) entry which is preliminary data.</text>
</comment>
<feature type="region of interest" description="Disordered" evidence="1">
    <location>
        <begin position="1"/>
        <end position="22"/>
    </location>
</feature>
<dbReference type="OrthoDB" id="8770287at2759"/>
<dbReference type="Proteomes" id="UP001152803">
    <property type="component" value="Unassembled WGS sequence"/>
</dbReference>
<keyword evidence="3" id="KW-1185">Reference proteome</keyword>
<accession>A0A9Q1DMM4</accession>
<evidence type="ECO:0000313" key="3">
    <source>
        <dbReference type="Proteomes" id="UP001152803"/>
    </source>
</evidence>
<organism evidence="2 3">
    <name type="scientific">Conger conger</name>
    <name type="common">Conger eel</name>
    <name type="synonym">Muraena conger</name>
    <dbReference type="NCBI Taxonomy" id="82655"/>
    <lineage>
        <taxon>Eukaryota</taxon>
        <taxon>Metazoa</taxon>
        <taxon>Chordata</taxon>
        <taxon>Craniata</taxon>
        <taxon>Vertebrata</taxon>
        <taxon>Euteleostomi</taxon>
        <taxon>Actinopterygii</taxon>
        <taxon>Neopterygii</taxon>
        <taxon>Teleostei</taxon>
        <taxon>Anguilliformes</taxon>
        <taxon>Congridae</taxon>
        <taxon>Conger</taxon>
    </lineage>
</organism>
<feature type="compositionally biased region" description="Low complexity" evidence="1">
    <location>
        <begin position="1"/>
        <end position="20"/>
    </location>
</feature>
<reference evidence="2" key="1">
    <citation type="journal article" date="2023" name="Science">
        <title>Genome structures resolve the early diversification of teleost fishes.</title>
        <authorList>
            <person name="Parey E."/>
            <person name="Louis A."/>
            <person name="Montfort J."/>
            <person name="Bouchez O."/>
            <person name="Roques C."/>
            <person name="Iampietro C."/>
            <person name="Lluch J."/>
            <person name="Castinel A."/>
            <person name="Donnadieu C."/>
            <person name="Desvignes T."/>
            <person name="Floi Bucao C."/>
            <person name="Jouanno E."/>
            <person name="Wen M."/>
            <person name="Mejri S."/>
            <person name="Dirks R."/>
            <person name="Jansen H."/>
            <person name="Henkel C."/>
            <person name="Chen W.J."/>
            <person name="Zahm M."/>
            <person name="Cabau C."/>
            <person name="Klopp C."/>
            <person name="Thompson A.W."/>
            <person name="Robinson-Rechavi M."/>
            <person name="Braasch I."/>
            <person name="Lecointre G."/>
            <person name="Bobe J."/>
            <person name="Postlethwait J.H."/>
            <person name="Berthelot C."/>
            <person name="Roest Crollius H."/>
            <person name="Guiguen Y."/>
        </authorList>
    </citation>
    <scope>NUCLEOTIDE SEQUENCE</scope>
    <source>
        <strain evidence="2">Concon-B</strain>
    </source>
</reference>
<protein>
    <submittedName>
        <fullName evidence="2">Uncharacterized protein</fullName>
    </submittedName>
</protein>
<dbReference type="AlphaFoldDB" id="A0A9Q1DMM4"/>